<evidence type="ECO:0000313" key="2">
    <source>
        <dbReference type="Proteomes" id="UP000799755"/>
    </source>
</evidence>
<accession>A0ACB6QWR9</accession>
<gene>
    <name evidence="1" type="ORF">BDR25DRAFT_303463</name>
</gene>
<organism evidence="1 2">
    <name type="scientific">Lindgomyces ingoldianus</name>
    <dbReference type="NCBI Taxonomy" id="673940"/>
    <lineage>
        <taxon>Eukaryota</taxon>
        <taxon>Fungi</taxon>
        <taxon>Dikarya</taxon>
        <taxon>Ascomycota</taxon>
        <taxon>Pezizomycotina</taxon>
        <taxon>Dothideomycetes</taxon>
        <taxon>Pleosporomycetidae</taxon>
        <taxon>Pleosporales</taxon>
        <taxon>Lindgomycetaceae</taxon>
        <taxon>Lindgomyces</taxon>
    </lineage>
</organism>
<proteinExistence type="predicted"/>
<dbReference type="EMBL" id="MU003505">
    <property type="protein sequence ID" value="KAF2471474.1"/>
    <property type="molecule type" value="Genomic_DNA"/>
</dbReference>
<comment type="caution">
    <text evidence="1">The sequence shown here is derived from an EMBL/GenBank/DDBJ whole genome shotgun (WGS) entry which is preliminary data.</text>
</comment>
<name>A0ACB6QWR9_9PLEO</name>
<sequence>MKYSILPYDSCLVEEHNTNWGSPKQTGSAFDFRSDVITTPSVNMLRAITRTTLNDDVYGEDNTTMKFEQEIANLCHHETAAFVISGTMANQLALRSLLWQPPHAILADADAHIVNWEAGGIAHLSGAMLQAVRPHNGMYLTLEDVQKYAVLSDDVHKCPTRIVSIENTSNGNIVPLEELRRVKSWAESVGVYVHIDGARLWEAISAGAGTVAEFAQCSDVVTLDFSKGLCAPMGAMVVGSAKLIKRLHRIRKSIGGGMRQSGVLAAAARQALLENFGMGQRDLRGVLKKSHKLATIIGKLWAENGGKLLRPVETNIVWLDLDASNVTDKEWNEAGERQGIRLMGKRVVTHYQICEEALSTLQAVIVDVLTNKKREGASVKTSRIAKL</sequence>
<evidence type="ECO:0000313" key="1">
    <source>
        <dbReference type="EMBL" id="KAF2471474.1"/>
    </source>
</evidence>
<protein>
    <submittedName>
        <fullName evidence="1">Uncharacterized protein</fullName>
    </submittedName>
</protein>
<reference evidence="1" key="1">
    <citation type="journal article" date="2020" name="Stud. Mycol.">
        <title>101 Dothideomycetes genomes: a test case for predicting lifestyles and emergence of pathogens.</title>
        <authorList>
            <person name="Haridas S."/>
            <person name="Albert R."/>
            <person name="Binder M."/>
            <person name="Bloem J."/>
            <person name="Labutti K."/>
            <person name="Salamov A."/>
            <person name="Andreopoulos B."/>
            <person name="Baker S."/>
            <person name="Barry K."/>
            <person name="Bills G."/>
            <person name="Bluhm B."/>
            <person name="Cannon C."/>
            <person name="Castanera R."/>
            <person name="Culley D."/>
            <person name="Daum C."/>
            <person name="Ezra D."/>
            <person name="Gonzalez J."/>
            <person name="Henrissat B."/>
            <person name="Kuo A."/>
            <person name="Liang C."/>
            <person name="Lipzen A."/>
            <person name="Lutzoni F."/>
            <person name="Magnuson J."/>
            <person name="Mondo S."/>
            <person name="Nolan M."/>
            <person name="Ohm R."/>
            <person name="Pangilinan J."/>
            <person name="Park H.-J."/>
            <person name="Ramirez L."/>
            <person name="Alfaro M."/>
            <person name="Sun H."/>
            <person name="Tritt A."/>
            <person name="Yoshinaga Y."/>
            <person name="Zwiers L.-H."/>
            <person name="Turgeon B."/>
            <person name="Goodwin S."/>
            <person name="Spatafora J."/>
            <person name="Crous P."/>
            <person name="Grigoriev I."/>
        </authorList>
    </citation>
    <scope>NUCLEOTIDE SEQUENCE</scope>
    <source>
        <strain evidence="1">ATCC 200398</strain>
    </source>
</reference>
<dbReference type="Proteomes" id="UP000799755">
    <property type="component" value="Unassembled WGS sequence"/>
</dbReference>
<keyword evidence="2" id="KW-1185">Reference proteome</keyword>